<organism evidence="1 2">
    <name type="scientific">Choristoneura fumiferana</name>
    <name type="common">Spruce budworm moth</name>
    <name type="synonym">Archips fumiferana</name>
    <dbReference type="NCBI Taxonomy" id="7141"/>
    <lineage>
        <taxon>Eukaryota</taxon>
        <taxon>Metazoa</taxon>
        <taxon>Ecdysozoa</taxon>
        <taxon>Arthropoda</taxon>
        <taxon>Hexapoda</taxon>
        <taxon>Insecta</taxon>
        <taxon>Pterygota</taxon>
        <taxon>Neoptera</taxon>
        <taxon>Endopterygota</taxon>
        <taxon>Lepidoptera</taxon>
        <taxon>Glossata</taxon>
        <taxon>Ditrysia</taxon>
        <taxon>Tortricoidea</taxon>
        <taxon>Tortricidae</taxon>
        <taxon>Tortricinae</taxon>
        <taxon>Choristoneura</taxon>
    </lineage>
</organism>
<sequence>MSYEWQGKVVLITGAANGIGAGVHIAILDVDETTGVAFQNELNAQFGPNRSQFYPCDVTNDEQLFSGFNSVVDDQGSIDVVINNAAIMNDSPSFYKKEIAINVTALVTSTLKALKLMRIDEGGKGGTVINISSIAGLHQSSFTPIYCGTKAAVIQFSNCIGKEDYFVRTGVRVLTVCFGATATSLCSPAKLGSLDKNFTPELMYGADKVVLITGAANGIGACVVVLALQEEAKHIAILDIDETIGVAFQEKLNKQHGVGKAKFYRVDVTSDEQLFAAFESVVAEHGGIDVVVNNAGIMNDMSHIYKKEIAINFHIAILDIDETVGVAFQDELNKQYGVVKAKFYRVDVTNDEQLFAAFQSVVAEHGGIDVVINNAAIMNDMPHIYKKEIAINTALVTSTLKAIELMRVDEGGKGGTVINISSVAGLQQTYFTPIYCGTKAAVLHFSSCIGQPDYAAKIGVRVFTLCFGVTATALCSAEKLGSHDKKFTPENMYKAVEAKMYIQKLESAAKGMIEVYKHAKSGSTWIATRDLPVRDITGNITRAYQIMGEFNDG</sequence>
<comment type="caution">
    <text evidence="1">The sequence shown here is derived from an EMBL/GenBank/DDBJ whole genome shotgun (WGS) entry which is preliminary data.</text>
</comment>
<protein>
    <submittedName>
        <fullName evidence="1">Uncharacterized protein</fullName>
    </submittedName>
</protein>
<dbReference type="EMBL" id="CM046105">
    <property type="protein sequence ID" value="KAI8435231.1"/>
    <property type="molecule type" value="Genomic_DNA"/>
</dbReference>
<dbReference type="Proteomes" id="UP001064048">
    <property type="component" value="Chromosome 5"/>
</dbReference>
<reference evidence="1 2" key="1">
    <citation type="journal article" date="2022" name="Genome Biol. Evol.">
        <title>The Spruce Budworm Genome: Reconstructing the Evolutionary History of Antifreeze Proteins.</title>
        <authorList>
            <person name="Beliveau C."/>
            <person name="Gagne P."/>
            <person name="Picq S."/>
            <person name="Vernygora O."/>
            <person name="Keeling C.I."/>
            <person name="Pinkney K."/>
            <person name="Doucet D."/>
            <person name="Wen F."/>
            <person name="Johnston J.S."/>
            <person name="Maaroufi H."/>
            <person name="Boyle B."/>
            <person name="Laroche J."/>
            <person name="Dewar K."/>
            <person name="Juretic N."/>
            <person name="Blackburn G."/>
            <person name="Nisole A."/>
            <person name="Brunet B."/>
            <person name="Brandao M."/>
            <person name="Lumley L."/>
            <person name="Duan J."/>
            <person name="Quan G."/>
            <person name="Lucarotti C.J."/>
            <person name="Roe A.D."/>
            <person name="Sperling F.A.H."/>
            <person name="Levesque R.C."/>
            <person name="Cusson M."/>
        </authorList>
    </citation>
    <scope>NUCLEOTIDE SEQUENCE [LARGE SCALE GENOMIC DNA]</scope>
    <source>
        <strain evidence="1">Glfc:IPQL:Cfum</strain>
    </source>
</reference>
<accession>A0ACC0KG98</accession>
<gene>
    <name evidence="1" type="ORF">MSG28_003586</name>
</gene>
<evidence type="ECO:0000313" key="1">
    <source>
        <dbReference type="EMBL" id="KAI8435231.1"/>
    </source>
</evidence>
<keyword evidence="2" id="KW-1185">Reference proteome</keyword>
<evidence type="ECO:0000313" key="2">
    <source>
        <dbReference type="Proteomes" id="UP001064048"/>
    </source>
</evidence>
<name>A0ACC0KG98_CHOFU</name>
<proteinExistence type="predicted"/>